<dbReference type="RefSeq" id="XP_029220957.1">
    <property type="nucleotide sequence ID" value="XM_029361992.1"/>
</dbReference>
<dbReference type="KEGG" id="bbes:BESB_034060"/>
<reference evidence="1 2" key="1">
    <citation type="submission" date="2017-09" db="EMBL/GenBank/DDBJ databases">
        <title>Genome sequencing of Besnoitia besnoiti strain Bb-Ger1.</title>
        <authorList>
            <person name="Schares G."/>
            <person name="Venepally P."/>
            <person name="Lorenzi H.A."/>
        </authorList>
    </citation>
    <scope>NUCLEOTIDE SEQUENCE [LARGE SCALE GENOMIC DNA]</scope>
    <source>
        <strain evidence="1 2">Bb-Ger1</strain>
    </source>
</reference>
<accession>A0A2A9MEL4</accession>
<organism evidence="1 2">
    <name type="scientific">Besnoitia besnoiti</name>
    <name type="common">Apicomplexan protozoan</name>
    <dbReference type="NCBI Taxonomy" id="94643"/>
    <lineage>
        <taxon>Eukaryota</taxon>
        <taxon>Sar</taxon>
        <taxon>Alveolata</taxon>
        <taxon>Apicomplexa</taxon>
        <taxon>Conoidasida</taxon>
        <taxon>Coccidia</taxon>
        <taxon>Eucoccidiorida</taxon>
        <taxon>Eimeriorina</taxon>
        <taxon>Sarcocystidae</taxon>
        <taxon>Besnoitia</taxon>
    </lineage>
</organism>
<dbReference type="EMBL" id="NWUJ01000002">
    <property type="protein sequence ID" value="PFH36948.1"/>
    <property type="molecule type" value="Genomic_DNA"/>
</dbReference>
<dbReference type="GeneID" id="40308387"/>
<proteinExistence type="predicted"/>
<sequence length="155" mass="16206">MRNLDTEAPPSTTTYVVDYCSGSEATTASPESPRPVRCVAGPARPEAVFDDEDGKCAEQAKLSSTAAATLKPSSAALLKNSLLTYQLVVEKAPHYDTPLSYKCVTPDPASQTSAATSTGSAFDEEKHCLMKITVKGPSGEAASETTMGSVSRVLT</sequence>
<dbReference type="AlphaFoldDB" id="A0A2A9MEL4"/>
<evidence type="ECO:0000313" key="1">
    <source>
        <dbReference type="EMBL" id="PFH36948.1"/>
    </source>
</evidence>
<name>A0A2A9MEL4_BESBE</name>
<dbReference type="Proteomes" id="UP000224006">
    <property type="component" value="Chromosome II"/>
</dbReference>
<dbReference type="Gene3D" id="2.60.40.1320">
    <property type="entry name" value="SRS domain"/>
    <property type="match status" value="1"/>
</dbReference>
<protein>
    <submittedName>
        <fullName evidence="1">SAG-related sequence</fullName>
    </submittedName>
</protein>
<dbReference type="InterPro" id="IPR036755">
    <property type="entry name" value="SRS_dom_sf"/>
</dbReference>
<comment type="caution">
    <text evidence="1">The sequence shown here is derived from an EMBL/GenBank/DDBJ whole genome shotgun (WGS) entry which is preliminary data.</text>
</comment>
<gene>
    <name evidence="1" type="ORF">BESB_034060</name>
</gene>
<keyword evidence="2" id="KW-1185">Reference proteome</keyword>
<dbReference type="VEuPathDB" id="ToxoDB:BESB_034060"/>
<evidence type="ECO:0000313" key="2">
    <source>
        <dbReference type="Proteomes" id="UP000224006"/>
    </source>
</evidence>